<dbReference type="WBParaSite" id="GPLIN_001158000">
    <property type="protein sequence ID" value="GPLIN_001158000"/>
    <property type="gene ID" value="GPLIN_001158000"/>
</dbReference>
<evidence type="ECO:0000313" key="2">
    <source>
        <dbReference type="WBParaSite" id="GPLIN_001158000"/>
    </source>
</evidence>
<proteinExistence type="predicted"/>
<dbReference type="Proteomes" id="UP000050741">
    <property type="component" value="Unassembled WGS sequence"/>
</dbReference>
<protein>
    <submittedName>
        <fullName evidence="2">Galectin</fullName>
    </submittedName>
</protein>
<accession>A0A183CFC5</accession>
<name>A0A183CFC5_GLOPA</name>
<evidence type="ECO:0000313" key="1">
    <source>
        <dbReference type="Proteomes" id="UP000050741"/>
    </source>
</evidence>
<dbReference type="AlphaFoldDB" id="A0A183CFC5"/>
<keyword evidence="1" id="KW-1185">Reference proteome</keyword>
<reference evidence="2" key="2">
    <citation type="submission" date="2016-06" db="UniProtKB">
        <authorList>
            <consortium name="WormBaseParasite"/>
        </authorList>
    </citation>
    <scope>IDENTIFICATION</scope>
</reference>
<reference evidence="1" key="1">
    <citation type="submission" date="2014-05" db="EMBL/GenBank/DDBJ databases">
        <title>The genome and life-stage specific transcriptomes of Globodera pallida elucidate key aspects of plant parasitism by a cyst nematode.</title>
        <authorList>
            <person name="Cotton J.A."/>
            <person name="Lilley C.J."/>
            <person name="Jones L.M."/>
            <person name="Kikuchi T."/>
            <person name="Reid A.J."/>
            <person name="Thorpe P."/>
            <person name="Tsai I.J."/>
            <person name="Beasley H."/>
            <person name="Blok V."/>
            <person name="Cock P.J.A."/>
            <person name="Van den Akker S.E."/>
            <person name="Holroyd N."/>
            <person name="Hunt M."/>
            <person name="Mantelin S."/>
            <person name="Naghra H."/>
            <person name="Pain A."/>
            <person name="Palomares-Rius J.E."/>
            <person name="Zarowiecki M."/>
            <person name="Berriman M."/>
            <person name="Jones J.T."/>
            <person name="Urwin P.E."/>
        </authorList>
    </citation>
    <scope>NUCLEOTIDE SEQUENCE [LARGE SCALE GENOMIC DNA]</scope>
    <source>
        <strain evidence="1">Lindley</strain>
    </source>
</reference>
<organism evidence="1 2">
    <name type="scientific">Globodera pallida</name>
    <name type="common">Potato cyst nematode worm</name>
    <name type="synonym">Heterodera pallida</name>
    <dbReference type="NCBI Taxonomy" id="36090"/>
    <lineage>
        <taxon>Eukaryota</taxon>
        <taxon>Metazoa</taxon>
        <taxon>Ecdysozoa</taxon>
        <taxon>Nematoda</taxon>
        <taxon>Chromadorea</taxon>
        <taxon>Rhabditida</taxon>
        <taxon>Tylenchina</taxon>
        <taxon>Tylenchomorpha</taxon>
        <taxon>Tylenchoidea</taxon>
        <taxon>Heteroderidae</taxon>
        <taxon>Heteroderinae</taxon>
        <taxon>Globodera</taxon>
    </lineage>
</organism>
<sequence>MHNSPRCSKIYDEVAEMEFNLVTGQIECRHKLHEEGGEWTNGGKNSDKLSLLTQKPLNLKILMAKSGFYARDGAANWIEICPYYMPKQKSMAATFIPPWAINHIRIEGDVTLTQEKIRVENISTGDLQMASTNNVNKTVPWKRIQFTKVIKKEGVNRFNYIVFVNMDLEEELKPDSEVRINFFNEALEVHKLFGSTVLQVQLHNNSLSFNSFSNQTWLVPKQNNSYTFAMEPDQKPYTGFKIRVTNSEFVVKLHGKEKEYKYPVDESVRNIDIQYITVELENVKLIAETEVEVRCYPKQRCVNQK</sequence>